<keyword evidence="6" id="KW-1015">Disulfide bond</keyword>
<dbReference type="GO" id="GO:0004714">
    <property type="term" value="F:transmembrane receptor protein tyrosine kinase activity"/>
    <property type="evidence" value="ECO:0007669"/>
    <property type="project" value="UniProtKB-EC"/>
</dbReference>
<feature type="compositionally biased region" description="Basic and acidic residues" evidence="11">
    <location>
        <begin position="243"/>
        <end position="257"/>
    </location>
</feature>
<dbReference type="CTD" id="115701"/>
<feature type="region of interest" description="Disordered" evidence="11">
    <location>
        <begin position="429"/>
        <end position="490"/>
    </location>
</feature>
<dbReference type="PANTHER" id="PTHR47091">
    <property type="entry name" value="ALPHA-PROTEIN KINASE 2-RELATED"/>
    <property type="match status" value="1"/>
</dbReference>
<feature type="region of interest" description="Disordered" evidence="11">
    <location>
        <begin position="288"/>
        <end position="307"/>
    </location>
</feature>
<feature type="compositionally biased region" description="Basic and acidic residues" evidence="11">
    <location>
        <begin position="823"/>
        <end position="849"/>
    </location>
</feature>
<dbReference type="Proteomes" id="UP000515150">
    <property type="component" value="Chromosome 12"/>
</dbReference>
<dbReference type="PROSITE" id="PS51158">
    <property type="entry name" value="ALPHA_KINASE"/>
    <property type="match status" value="1"/>
</dbReference>
<evidence type="ECO:0000256" key="3">
    <source>
        <dbReference type="ARBA" id="ARBA00022527"/>
    </source>
</evidence>
<dbReference type="PANTHER" id="PTHR47091:SF2">
    <property type="entry name" value="ALPHA-PROTEIN KINASE 2"/>
    <property type="match status" value="1"/>
</dbReference>
<dbReference type="InterPro" id="IPR013783">
    <property type="entry name" value="Ig-like_fold"/>
</dbReference>
<dbReference type="SMART" id="SM00408">
    <property type="entry name" value="IGc2"/>
    <property type="match status" value="1"/>
</dbReference>
<dbReference type="Gene3D" id="3.20.200.10">
    <property type="entry name" value="MHCK/EF2 kinase"/>
    <property type="match status" value="1"/>
</dbReference>
<evidence type="ECO:0000256" key="7">
    <source>
        <dbReference type="ARBA" id="ARBA00023319"/>
    </source>
</evidence>
<keyword evidence="12" id="KW-1185">Reference proteome</keyword>
<evidence type="ECO:0000256" key="4">
    <source>
        <dbReference type="ARBA" id="ARBA00022679"/>
    </source>
</evidence>
<dbReference type="Gene3D" id="2.60.40.10">
    <property type="entry name" value="Immunoglobulins"/>
    <property type="match status" value="1"/>
</dbReference>
<keyword evidence="3" id="KW-0723">Serine/threonine-protein kinase</keyword>
<dbReference type="InterPro" id="IPR004166">
    <property type="entry name" value="a-kinase_dom"/>
</dbReference>
<name>A0A6P7P051_BETSP</name>
<dbReference type="InterPro" id="IPR011009">
    <property type="entry name" value="Kinase-like_dom_sf"/>
</dbReference>
<protein>
    <recommendedName>
        <fullName evidence="2">non-specific serine/threonine protein kinase</fullName>
        <ecNumber evidence="2">2.7.11.1</ecNumber>
    </recommendedName>
</protein>
<dbReference type="InterPro" id="IPR013151">
    <property type="entry name" value="Immunoglobulin_dom"/>
</dbReference>
<proteinExistence type="inferred from homology"/>
<organism evidence="12 13">
    <name type="scientific">Betta splendens</name>
    <name type="common">Siamese fighting fish</name>
    <dbReference type="NCBI Taxonomy" id="158456"/>
    <lineage>
        <taxon>Eukaryota</taxon>
        <taxon>Metazoa</taxon>
        <taxon>Chordata</taxon>
        <taxon>Craniata</taxon>
        <taxon>Vertebrata</taxon>
        <taxon>Euteleostomi</taxon>
        <taxon>Actinopterygii</taxon>
        <taxon>Neopterygii</taxon>
        <taxon>Teleostei</taxon>
        <taxon>Neoteleostei</taxon>
        <taxon>Acanthomorphata</taxon>
        <taxon>Anabantaria</taxon>
        <taxon>Anabantiformes</taxon>
        <taxon>Anabantoidei</taxon>
        <taxon>Osphronemidae</taxon>
        <taxon>Betta</taxon>
    </lineage>
</organism>
<dbReference type="SUPFAM" id="SSF48726">
    <property type="entry name" value="Immunoglobulin"/>
    <property type="match status" value="1"/>
</dbReference>
<evidence type="ECO:0000256" key="10">
    <source>
        <dbReference type="ARBA" id="ARBA00051243"/>
    </source>
</evidence>
<keyword evidence="7" id="KW-0393">Immunoglobulin domain</keyword>
<dbReference type="PROSITE" id="PS50835">
    <property type="entry name" value="IG_LIKE"/>
    <property type="match status" value="1"/>
</dbReference>
<dbReference type="GO" id="GO:0005524">
    <property type="term" value="F:ATP binding"/>
    <property type="evidence" value="ECO:0007669"/>
    <property type="project" value="InterPro"/>
</dbReference>
<dbReference type="KEGG" id="bspl:114867277"/>
<dbReference type="GeneID" id="114867277"/>
<keyword evidence="5 13" id="KW-0418">Kinase</keyword>
<feature type="compositionally biased region" description="Basic and acidic residues" evidence="11">
    <location>
        <begin position="907"/>
        <end position="929"/>
    </location>
</feature>
<reference evidence="13" key="1">
    <citation type="submission" date="2025-08" db="UniProtKB">
        <authorList>
            <consortium name="RefSeq"/>
        </authorList>
    </citation>
    <scope>IDENTIFICATION</scope>
</reference>
<feature type="compositionally biased region" description="Basic and acidic residues" evidence="11">
    <location>
        <begin position="774"/>
        <end position="799"/>
    </location>
</feature>
<dbReference type="SMART" id="SM00811">
    <property type="entry name" value="Alpha_kinase"/>
    <property type="match status" value="1"/>
</dbReference>
<evidence type="ECO:0000256" key="9">
    <source>
        <dbReference type="ARBA" id="ARBA00048679"/>
    </source>
</evidence>
<dbReference type="GO" id="GO:0004674">
    <property type="term" value="F:protein serine/threonine kinase activity"/>
    <property type="evidence" value="ECO:0007669"/>
    <property type="project" value="UniProtKB-KW"/>
</dbReference>
<dbReference type="EC" id="2.7.11.1" evidence="2"/>
<evidence type="ECO:0000256" key="5">
    <source>
        <dbReference type="ARBA" id="ARBA00022777"/>
    </source>
</evidence>
<feature type="region of interest" description="Disordered" evidence="11">
    <location>
        <begin position="1379"/>
        <end position="1410"/>
    </location>
</feature>
<feature type="compositionally biased region" description="Polar residues" evidence="11">
    <location>
        <begin position="437"/>
        <end position="453"/>
    </location>
</feature>
<feature type="compositionally biased region" description="Polar residues" evidence="11">
    <location>
        <begin position="477"/>
        <end position="490"/>
    </location>
</feature>
<feature type="compositionally biased region" description="Basic and acidic residues" evidence="11">
    <location>
        <begin position="637"/>
        <end position="649"/>
    </location>
</feature>
<sequence length="1410" mass="151632">MDRSLLPKHSQTQTSPAPEDSRTGDSRLSLLDSPDEDMLCAHTTGTKVLSNVLKAPDAFHDVSKPHNSTDSDCLKPSAMSCNMSVCPSTLENDFRVCGCLGSLHLLPHLTQNLVSLRPECFSEPYTGSTDTSHSPGATSFISEGLMESSITELLFNHSSSSEHSPPTLLTCPLSLQSEGSLTGPVSELIIFESDTQGFIPKASVAPQEIKCPEYQAVSQTAGEEAGGHSSKNASTCDSPDAVTPHRHDSVKQRKPGDESGMSQYTGLGPPAVGACDVGLMLGSDASQRKAEVTGLSPHPGRSDSPSEVWQDACQYLSGEDVKDQDVLDKRVLAVTQGGLSATSDLTFHPGKTQVSVYNPEAGDWIGWPSEKTRRPPVERWSSVDSWASALSDWAEIISAAPEDVTAACTEIGAEIEALTQALAEADSPAGAEAAVKAQSQTLEETQSGPTSSHRSTDQRRSMGPAEGSESYGADVTPTLSPGSTSPVNQSIPPFDGYVEYLDTDIFLSNGAGAVILNIVEDTDLEAQNAPNRELLEDGRCEVTHGHSVCQQGSGAEQVEAGAQSSPELLFLTADALTLPCVDLQASLHIHATADTLANLDGARQLEPQSGGPGFITPLGPLSFGSSLIRQAADDSEGDRPRPERLRTDNGDLGCDHVQPSAPWPASDGITDRASAEGDEELIHKKENAVESSPEGQCKRRADASLFLPTEQKIAIEDIHELSRELSNLAPVPADHFIISEENHVAFITLELNDPFFFWTPKPRRTDLQFEVDRETVEEMPHKTHKSAESKARSKKDKAGGHHHGPQVSKKPEAPHGSAQHSSNKQDARPHARDDHAPPGPEDRENEAPEPHAAAEAAPSKPQAKKKKKQGQSAAARSPAPADVETPKSAKGRIEMFEAKLGAAAGRAGKERDRADGTGRKSQQTEDKAARGQPPPDCRDPKDAPPKSCGAALQDDVVKRRRLSGDKFGKIVSVLEPKAPETGVCVKAEGDEAEPEAGATRRKAYSDVVKQKAPPPEEPTVVQPIQAAAVSGDAQSLRLWCQFARASCDHTVTWSREGAVLAEVRRSAGDESRASLTISNASHKDLGRYHCSLSSPRGSTSLDFLLTYEVLSEIVVPPSPKTITSTLAPAGSEEEDVHCSSLMFNNDFLSDQYFGENRPVSIVTEKAHFGEGMHRRAFRTTLRAGRIPRLVPGHSCVLKVHNSISYGTKNNDELVRKNFSLAVEECQVQNTAREYIRAYNAVAQSTGAFGDVPEIIPIYLVHRPANDIPYATLEEELIGDFVKYSVKDGKEINLMRRDSEAGQKCCAFQHWVYETTEGNLLVTDMQGVGMRLTDVGIATCKKGYKGFKGNCATSFIDQFKALHQCNRYCEILELTSLQPKAKKPASAPKPKVQACAAPKKKVPGPTVRGKT</sequence>
<dbReference type="Pfam" id="PF02816">
    <property type="entry name" value="Alpha_kinase"/>
    <property type="match status" value="1"/>
</dbReference>
<feature type="compositionally biased region" description="Low complexity" evidence="11">
    <location>
        <begin position="850"/>
        <end position="861"/>
    </location>
</feature>
<dbReference type="SUPFAM" id="SSF56112">
    <property type="entry name" value="Protein kinase-like (PK-like)"/>
    <property type="match status" value="1"/>
</dbReference>
<evidence type="ECO:0000256" key="2">
    <source>
        <dbReference type="ARBA" id="ARBA00012513"/>
    </source>
</evidence>
<evidence type="ECO:0000256" key="1">
    <source>
        <dbReference type="ARBA" id="ARBA00008651"/>
    </source>
</evidence>
<dbReference type="InterPro" id="IPR007110">
    <property type="entry name" value="Ig-like_dom"/>
</dbReference>
<keyword evidence="4" id="KW-0808">Transferase</keyword>
<dbReference type="InterPro" id="IPR036179">
    <property type="entry name" value="Ig-like_dom_sf"/>
</dbReference>
<comment type="catalytic activity">
    <reaction evidence="10">
        <text>L-tyrosyl-[protein] + ATP = O-phospho-L-tyrosyl-[protein] + ADP + H(+)</text>
        <dbReference type="Rhea" id="RHEA:10596"/>
        <dbReference type="Rhea" id="RHEA-COMP:10136"/>
        <dbReference type="Rhea" id="RHEA-COMP:20101"/>
        <dbReference type="ChEBI" id="CHEBI:15378"/>
        <dbReference type="ChEBI" id="CHEBI:30616"/>
        <dbReference type="ChEBI" id="CHEBI:46858"/>
        <dbReference type="ChEBI" id="CHEBI:61978"/>
        <dbReference type="ChEBI" id="CHEBI:456216"/>
        <dbReference type="EC" id="2.7.10.1"/>
    </reaction>
</comment>
<dbReference type="Pfam" id="PF00047">
    <property type="entry name" value="ig"/>
    <property type="match status" value="1"/>
</dbReference>
<comment type="catalytic activity">
    <reaction evidence="9">
        <text>L-seryl-[protein] + ATP = O-phospho-L-seryl-[protein] + ADP + H(+)</text>
        <dbReference type="Rhea" id="RHEA:17989"/>
        <dbReference type="Rhea" id="RHEA-COMP:9863"/>
        <dbReference type="Rhea" id="RHEA-COMP:11604"/>
        <dbReference type="ChEBI" id="CHEBI:15378"/>
        <dbReference type="ChEBI" id="CHEBI:29999"/>
        <dbReference type="ChEBI" id="CHEBI:30616"/>
        <dbReference type="ChEBI" id="CHEBI:83421"/>
        <dbReference type="ChEBI" id="CHEBI:456216"/>
        <dbReference type="EC" id="2.7.11.1"/>
    </reaction>
</comment>
<feature type="region of interest" description="Disordered" evidence="11">
    <location>
        <begin position="1"/>
        <end position="30"/>
    </location>
</feature>
<dbReference type="RefSeq" id="XP_029025662.1">
    <property type="nucleotide sequence ID" value="XM_029169829.3"/>
</dbReference>
<evidence type="ECO:0000256" key="6">
    <source>
        <dbReference type="ARBA" id="ARBA00023157"/>
    </source>
</evidence>
<feature type="region of interest" description="Disordered" evidence="11">
    <location>
        <begin position="774"/>
        <end position="959"/>
    </location>
</feature>
<evidence type="ECO:0000256" key="11">
    <source>
        <dbReference type="SAM" id="MobiDB-lite"/>
    </source>
</evidence>
<dbReference type="InterPro" id="IPR003598">
    <property type="entry name" value="Ig_sub2"/>
</dbReference>
<comment type="catalytic activity">
    <reaction evidence="8">
        <text>L-threonyl-[protein] + ATP = O-phospho-L-threonyl-[protein] + ADP + H(+)</text>
        <dbReference type="Rhea" id="RHEA:46608"/>
        <dbReference type="Rhea" id="RHEA-COMP:11060"/>
        <dbReference type="Rhea" id="RHEA-COMP:11605"/>
        <dbReference type="ChEBI" id="CHEBI:15378"/>
        <dbReference type="ChEBI" id="CHEBI:30013"/>
        <dbReference type="ChEBI" id="CHEBI:30616"/>
        <dbReference type="ChEBI" id="CHEBI:61977"/>
        <dbReference type="ChEBI" id="CHEBI:456216"/>
        <dbReference type="EC" id="2.7.11.1"/>
    </reaction>
</comment>
<gene>
    <name evidence="13" type="primary">alpk2</name>
</gene>
<evidence type="ECO:0000256" key="8">
    <source>
        <dbReference type="ARBA" id="ARBA00047899"/>
    </source>
</evidence>
<comment type="similarity">
    <text evidence="1">Belongs to the protein kinase superfamily. Alpha-type protein kinase family. ALPK subfamily.</text>
</comment>
<feature type="region of interest" description="Disordered" evidence="11">
    <location>
        <begin position="630"/>
        <end position="674"/>
    </location>
</feature>
<accession>A0A6P7P051</accession>
<feature type="region of interest" description="Disordered" evidence="11">
    <location>
        <begin position="218"/>
        <end position="268"/>
    </location>
</feature>
<evidence type="ECO:0000313" key="12">
    <source>
        <dbReference type="Proteomes" id="UP000515150"/>
    </source>
</evidence>
<evidence type="ECO:0000313" key="13">
    <source>
        <dbReference type="RefSeq" id="XP_029025662.1"/>
    </source>
</evidence>
<dbReference type="FunCoup" id="A0A6P7P051">
    <property type="interactions" value="5"/>
</dbReference>
<dbReference type="OrthoDB" id="301415at2759"/>
<feature type="compositionally biased region" description="Basic and acidic residues" evidence="11">
    <location>
        <begin position="884"/>
        <end position="897"/>
    </location>
</feature>